<dbReference type="Pfam" id="PF00809">
    <property type="entry name" value="Pterin_bind"/>
    <property type="match status" value="1"/>
</dbReference>
<evidence type="ECO:0000313" key="2">
    <source>
        <dbReference type="EMBL" id="KAF6166812.1"/>
    </source>
</evidence>
<name>A0A7J7NIK7_9MAGN</name>
<dbReference type="Proteomes" id="UP000541444">
    <property type="component" value="Unassembled WGS sequence"/>
</dbReference>
<dbReference type="GO" id="GO:0046654">
    <property type="term" value="P:tetrahydrofolate biosynthetic process"/>
    <property type="evidence" value="ECO:0007669"/>
    <property type="project" value="TreeGrafter"/>
</dbReference>
<dbReference type="EMBL" id="JACGCM010000779">
    <property type="protein sequence ID" value="KAF6166812.1"/>
    <property type="molecule type" value="Genomic_DNA"/>
</dbReference>
<keyword evidence="3" id="KW-1185">Reference proteome</keyword>
<dbReference type="PANTHER" id="PTHR20941:SF1">
    <property type="entry name" value="FOLIC ACID SYNTHESIS PROTEIN FOL1"/>
    <property type="match status" value="1"/>
</dbReference>
<dbReference type="PANTHER" id="PTHR20941">
    <property type="entry name" value="FOLATE SYNTHESIS PROTEINS"/>
    <property type="match status" value="1"/>
</dbReference>
<dbReference type="InterPro" id="IPR045031">
    <property type="entry name" value="DHP_synth-like"/>
</dbReference>
<dbReference type="PROSITE" id="PS00793">
    <property type="entry name" value="DHPS_2"/>
    <property type="match status" value="1"/>
</dbReference>
<dbReference type="SUPFAM" id="SSF51717">
    <property type="entry name" value="Dihydropteroate synthetase-like"/>
    <property type="match status" value="1"/>
</dbReference>
<accession>A0A7J7NIK7</accession>
<evidence type="ECO:0000313" key="3">
    <source>
        <dbReference type="Proteomes" id="UP000541444"/>
    </source>
</evidence>
<dbReference type="Gene3D" id="3.20.20.20">
    <property type="entry name" value="Dihydropteroate synthase-like"/>
    <property type="match status" value="1"/>
</dbReference>
<gene>
    <name evidence="2" type="ORF">GIB67_005688</name>
</gene>
<dbReference type="GO" id="GO:0004156">
    <property type="term" value="F:dihydropteroate synthase activity"/>
    <property type="evidence" value="ECO:0007669"/>
    <property type="project" value="TreeGrafter"/>
</dbReference>
<sequence length="299" mass="34048">MSHDRSKVEDDVKGPLRDRVMDKFDIDMHLLHVKYVVDKILGERLRGFRCILNSHYKKFKNDEVARRHPYGGKEEFKRVSETQQPIGMIELYRRTHFSRKGWTSLVAEENYVNGSEAEGVVPKIEDEILNTVLGIRSGYFKGLGQRRRDEEEFQRRRAEPAEKRNEELTAEMTHVMGVLNLTPDSFSDGGKFQSIKAAVSQVKLMISEGVDIIDIGAQFTRPFASRISAKEELERQIPVLEAVLEIPEIEGKFVSVDTFYSKVAFEAINKGAHIINDVSGGQLDPDMFKVSSDLGILML</sequence>
<feature type="domain" description="Pterin-binding" evidence="1">
    <location>
        <begin position="173"/>
        <end position="299"/>
    </location>
</feature>
<organism evidence="2 3">
    <name type="scientific">Kingdonia uniflora</name>
    <dbReference type="NCBI Taxonomy" id="39325"/>
    <lineage>
        <taxon>Eukaryota</taxon>
        <taxon>Viridiplantae</taxon>
        <taxon>Streptophyta</taxon>
        <taxon>Embryophyta</taxon>
        <taxon>Tracheophyta</taxon>
        <taxon>Spermatophyta</taxon>
        <taxon>Magnoliopsida</taxon>
        <taxon>Ranunculales</taxon>
        <taxon>Circaeasteraceae</taxon>
        <taxon>Kingdonia</taxon>
    </lineage>
</organism>
<dbReference type="OrthoDB" id="615426at2759"/>
<dbReference type="InterPro" id="IPR011005">
    <property type="entry name" value="Dihydropteroate_synth-like_sf"/>
</dbReference>
<dbReference type="PROSITE" id="PS50972">
    <property type="entry name" value="PTERIN_BINDING"/>
    <property type="match status" value="1"/>
</dbReference>
<dbReference type="PROSITE" id="PS00792">
    <property type="entry name" value="DHPS_1"/>
    <property type="match status" value="1"/>
</dbReference>
<proteinExistence type="predicted"/>
<reference evidence="2 3" key="1">
    <citation type="journal article" date="2020" name="IScience">
        <title>Genome Sequencing of the Endangered Kingdonia uniflora (Circaeasteraceae, Ranunculales) Reveals Potential Mechanisms of Evolutionary Specialization.</title>
        <authorList>
            <person name="Sun Y."/>
            <person name="Deng T."/>
            <person name="Zhang A."/>
            <person name="Moore M.J."/>
            <person name="Landis J.B."/>
            <person name="Lin N."/>
            <person name="Zhang H."/>
            <person name="Zhang X."/>
            <person name="Huang J."/>
            <person name="Zhang X."/>
            <person name="Sun H."/>
            <person name="Wang H."/>
        </authorList>
    </citation>
    <scope>NUCLEOTIDE SEQUENCE [LARGE SCALE GENOMIC DNA]</scope>
    <source>
        <strain evidence="2">TB1705</strain>
        <tissue evidence="2">Leaf</tissue>
    </source>
</reference>
<protein>
    <recommendedName>
        <fullName evidence="1">Pterin-binding domain-containing protein</fullName>
    </recommendedName>
</protein>
<evidence type="ECO:0000259" key="1">
    <source>
        <dbReference type="PROSITE" id="PS50972"/>
    </source>
</evidence>
<dbReference type="AlphaFoldDB" id="A0A7J7NIK7"/>
<dbReference type="InterPro" id="IPR000489">
    <property type="entry name" value="Pterin-binding_dom"/>
</dbReference>
<comment type="caution">
    <text evidence="2">The sequence shown here is derived from an EMBL/GenBank/DDBJ whole genome shotgun (WGS) entry which is preliminary data.</text>
</comment>